<reference evidence="2 3" key="1">
    <citation type="journal article" date="2015" name="Appl. Environ. Microbiol.">
        <title>Nanoarchaeota, Their Sulfolobales Host, and Nanoarchaeota Virus Distribution across Yellowstone National Park Hot Springs.</title>
        <authorList>
            <person name="Munson-McGee J.H."/>
            <person name="Field E.K."/>
            <person name="Bateson M."/>
            <person name="Rooney C."/>
            <person name="Stepanauskas R."/>
            <person name="Young M.J."/>
        </authorList>
    </citation>
    <scope>NUCLEOTIDE SEQUENCE [LARGE SCALE GENOMIC DNA]</scope>
    <source>
        <strain evidence="2">SCGC AC-742_N10</strain>
    </source>
</reference>
<keyword evidence="1" id="KW-0812">Transmembrane</keyword>
<feature type="non-terminal residue" evidence="2">
    <location>
        <position position="88"/>
    </location>
</feature>
<evidence type="ECO:0000313" key="3">
    <source>
        <dbReference type="Proteomes" id="UP000245638"/>
    </source>
</evidence>
<keyword evidence="1" id="KW-1133">Transmembrane helix</keyword>
<feature type="transmembrane region" description="Helical" evidence="1">
    <location>
        <begin position="42"/>
        <end position="60"/>
    </location>
</feature>
<proteinExistence type="predicted"/>
<evidence type="ECO:0000256" key="1">
    <source>
        <dbReference type="SAM" id="Phobius"/>
    </source>
</evidence>
<keyword evidence="1" id="KW-0472">Membrane</keyword>
<evidence type="ECO:0000313" key="2">
    <source>
        <dbReference type="EMBL" id="PVU77541.1"/>
    </source>
</evidence>
<comment type="caution">
    <text evidence="2">The sequence shown here is derived from an EMBL/GenBank/DDBJ whole genome shotgun (WGS) entry which is preliminary data.</text>
</comment>
<organism evidence="2 3">
    <name type="scientific">Acidianus hospitalis</name>
    <dbReference type="NCBI Taxonomy" id="563177"/>
    <lineage>
        <taxon>Archaea</taxon>
        <taxon>Thermoproteota</taxon>
        <taxon>Thermoprotei</taxon>
        <taxon>Sulfolobales</taxon>
        <taxon>Sulfolobaceae</taxon>
        <taxon>Acidianus</taxon>
    </lineage>
</organism>
<dbReference type="AlphaFoldDB" id="A0A2T9XBS5"/>
<feature type="transmembrane region" description="Helical" evidence="1">
    <location>
        <begin position="67"/>
        <end position="86"/>
    </location>
</feature>
<protein>
    <submittedName>
        <fullName evidence="2">DUF2070 domain-containing protein</fullName>
    </submittedName>
</protein>
<accession>A0A2T9XBS5</accession>
<gene>
    <name evidence="2" type="ORF">DDW13_00550</name>
</gene>
<dbReference type="EMBL" id="QEFD01000022">
    <property type="protein sequence ID" value="PVU77541.1"/>
    <property type="molecule type" value="Genomic_DNA"/>
</dbReference>
<dbReference type="Proteomes" id="UP000245638">
    <property type="component" value="Unassembled WGS sequence"/>
</dbReference>
<sequence>MDSEKLTRKYYSKLISLPNARILLSIDVIEGAIIAFRGLEIGILFFYSFLIYSVSLLAILGKRIKTTLTLISIFSAVYLILSLFPIPY</sequence>
<name>A0A2T9XBS5_9CREN</name>